<reference evidence="4" key="1">
    <citation type="submission" date="2017-11" db="EMBL/GenBank/DDBJ databases">
        <title>Otitis media/interna in a cat caused by the recently described species Corynebacterium provencense.</title>
        <authorList>
            <person name="Kittl S."/>
            <person name="Brodard I."/>
            <person name="Rychener L."/>
            <person name="Jores J."/>
            <person name="Roosje P."/>
            <person name="Gobeli Brawand S."/>
        </authorList>
    </citation>
    <scope>NUCLEOTIDE SEQUENCE [LARGE SCALE GENOMIC DNA]</scope>
    <source>
        <strain evidence="4">17KM38</strain>
    </source>
</reference>
<accession>A0A2Z3YRI3</accession>
<feature type="region of interest" description="Disordered" evidence="1">
    <location>
        <begin position="445"/>
        <end position="487"/>
    </location>
</feature>
<evidence type="ECO:0000313" key="3">
    <source>
        <dbReference type="EMBL" id="AWT25134.1"/>
    </source>
</evidence>
<keyword evidence="3" id="KW-0378">Hydrolase</keyword>
<dbReference type="KEGG" id="cpre:Csp1_03080"/>
<organism evidence="3 4">
    <name type="scientific">Corynebacterium provencense</name>
    <dbReference type="NCBI Taxonomy" id="1737425"/>
    <lineage>
        <taxon>Bacteria</taxon>
        <taxon>Bacillati</taxon>
        <taxon>Actinomycetota</taxon>
        <taxon>Actinomycetes</taxon>
        <taxon>Mycobacteriales</taxon>
        <taxon>Corynebacteriaceae</taxon>
        <taxon>Corynebacterium</taxon>
    </lineage>
</organism>
<protein>
    <submittedName>
        <fullName evidence="3">Pterin deaminase</fullName>
        <ecNumber evidence="3">3.5.4.11</ecNumber>
    </submittedName>
</protein>
<dbReference type="EC" id="3.5.4.11" evidence="3"/>
<proteinExistence type="predicted"/>
<evidence type="ECO:0000259" key="2">
    <source>
        <dbReference type="Pfam" id="PF07969"/>
    </source>
</evidence>
<dbReference type="InterPro" id="IPR032466">
    <property type="entry name" value="Metal_Hydrolase"/>
</dbReference>
<dbReference type="Gene3D" id="2.30.40.10">
    <property type="entry name" value="Urease, subunit C, domain 1"/>
    <property type="match status" value="1"/>
</dbReference>
<dbReference type="InterPro" id="IPR052349">
    <property type="entry name" value="Metallo-hydrolase_Enzymes"/>
</dbReference>
<dbReference type="OrthoDB" id="3366604at2"/>
<dbReference type="EMBL" id="CP024988">
    <property type="protein sequence ID" value="AWT25134.1"/>
    <property type="molecule type" value="Genomic_DNA"/>
</dbReference>
<evidence type="ECO:0000313" key="4">
    <source>
        <dbReference type="Proteomes" id="UP000247696"/>
    </source>
</evidence>
<dbReference type="Gene3D" id="3.20.20.140">
    <property type="entry name" value="Metal-dependent hydrolases"/>
    <property type="match status" value="1"/>
</dbReference>
<feature type="compositionally biased region" description="Basic and acidic residues" evidence="1">
    <location>
        <begin position="463"/>
        <end position="478"/>
    </location>
</feature>
<dbReference type="Pfam" id="PF07969">
    <property type="entry name" value="Amidohydro_3"/>
    <property type="match status" value="1"/>
</dbReference>
<dbReference type="PANTHER" id="PTHR32027:SF9">
    <property type="entry name" value="BLL3847 PROTEIN"/>
    <property type="match status" value="1"/>
</dbReference>
<gene>
    <name evidence="3" type="primary">codAch2</name>
    <name evidence="3" type="ORF">Csp1_03080</name>
</gene>
<keyword evidence="4" id="KW-1185">Reference proteome</keyword>
<dbReference type="GO" id="GO:0050228">
    <property type="term" value="F:pterin deaminase activity"/>
    <property type="evidence" value="ECO:0007669"/>
    <property type="project" value="UniProtKB-EC"/>
</dbReference>
<dbReference type="RefSeq" id="WP_110480897.1">
    <property type="nucleotide sequence ID" value="NZ_CP024988.1"/>
</dbReference>
<dbReference type="Proteomes" id="UP000247696">
    <property type="component" value="Chromosome"/>
</dbReference>
<sequence>MNVRPGDRLHGITGVHLPDGRTVDITFDGGVVADVLPAGSVAPVTTGTPGRTETGTAARSTVRTTVRGNWIDLSGYTVFPAAADPHAHLDKALSWDVIDPPAGDLDAAIRSWVEASDRFTEDDILDRARRAALMMLAAGTTAVRTHVDIYRSTGPGADPYRGVRALNRLRDELAGTMTLQLVALVPAHTPDDLLVSVTEGALDAGADLVGGAPHLAADPLAQTDALLDVAEARGVGCDLHTDEFLDPPAPSDGSPAVAGTRTVRRYAERVRGWPAGRIRGAGHCCRLSQEGPEELAETAARLRDAGIHVIALPATNLYLQGGDGVPVPHERGVAPVSVLRELGVAVSAGGDNVRDPFNPTGRADPLETASLLVTACHQSPGQALDLVTRDARAALGLPPAGPFPGAAADLLCIRDPVSAPGTVPSVASFIAAAPTDRTVISAGRLASQSRTTVELPRAFGPDPRADPADRADPVRQTDPDPYLRTVH</sequence>
<dbReference type="STRING" id="1737425.GCA_900049755_02340"/>
<dbReference type="InterPro" id="IPR011059">
    <property type="entry name" value="Metal-dep_hydrolase_composite"/>
</dbReference>
<evidence type="ECO:0000256" key="1">
    <source>
        <dbReference type="SAM" id="MobiDB-lite"/>
    </source>
</evidence>
<dbReference type="AlphaFoldDB" id="A0A2Z3YRI3"/>
<feature type="domain" description="Amidohydrolase 3" evidence="2">
    <location>
        <begin position="197"/>
        <end position="418"/>
    </location>
</feature>
<dbReference type="SUPFAM" id="SSF51556">
    <property type="entry name" value="Metallo-dependent hydrolases"/>
    <property type="match status" value="1"/>
</dbReference>
<name>A0A2Z3YRI3_9CORY</name>
<dbReference type="PANTHER" id="PTHR32027">
    <property type="entry name" value="CYTOSINE DEAMINASE"/>
    <property type="match status" value="1"/>
</dbReference>
<dbReference type="InterPro" id="IPR013108">
    <property type="entry name" value="Amidohydro_3"/>
</dbReference>